<dbReference type="OrthoDB" id="9806785at2"/>
<feature type="transmembrane region" description="Helical" evidence="5">
    <location>
        <begin position="39"/>
        <end position="58"/>
    </location>
</feature>
<proteinExistence type="predicted"/>
<dbReference type="AlphaFoldDB" id="A0A239WSF2"/>
<dbReference type="Gene3D" id="1.20.1530.20">
    <property type="match status" value="1"/>
</dbReference>
<dbReference type="InterPro" id="IPR002657">
    <property type="entry name" value="BilAc:Na_symport/Acr3"/>
</dbReference>
<evidence type="ECO:0000313" key="6">
    <source>
        <dbReference type="EMBL" id="SNV37421.1"/>
    </source>
</evidence>
<dbReference type="RefSeq" id="WP_095122050.1">
    <property type="nucleotide sequence ID" value="NZ_LT906454.1"/>
</dbReference>
<dbReference type="Proteomes" id="UP000215144">
    <property type="component" value="Chromosome 1"/>
</dbReference>
<reference evidence="6 7" key="1">
    <citation type="submission" date="2017-06" db="EMBL/GenBank/DDBJ databases">
        <authorList>
            <consortium name="Pathogen Informatics"/>
        </authorList>
    </citation>
    <scope>NUCLEOTIDE SEQUENCE [LARGE SCALE GENOMIC DNA]</scope>
    <source>
        <strain evidence="6 7">NCTC11291</strain>
    </source>
</reference>
<feature type="transmembrane region" description="Helical" evidence="5">
    <location>
        <begin position="14"/>
        <end position="33"/>
    </location>
</feature>
<feature type="transmembrane region" description="Helical" evidence="5">
    <location>
        <begin position="70"/>
        <end position="92"/>
    </location>
</feature>
<feature type="transmembrane region" description="Helical" evidence="5">
    <location>
        <begin position="162"/>
        <end position="184"/>
    </location>
</feature>
<keyword evidence="4 5" id="KW-0472">Membrane</keyword>
<evidence type="ECO:0000256" key="2">
    <source>
        <dbReference type="ARBA" id="ARBA00022692"/>
    </source>
</evidence>
<sequence length="331" mass="35492">MAVFYKFNQLFRNYLSYIVVAVAVLALTLPSLFTWITGYLTPLLQFIMFTMGLTLTVDDFSEVFRRPARVILVEILQFFFMPLSGFVLAKLFNLPADIALGLILLGSVPGGTSSNIMAYLANGDVPLSISATSVSTLVAPLMTPLMLTLYGGSYFEMSFSAMFLSVAQVVLVPVVGGMVINALFAKQTQKVSLAMPTLSSLAVLLVLAGTVSVNRDNLLSTGWVIFLVVFLHSLSGYGVGMLAAKFFKYDLASQRTMAIEIGLQNTSLAASLGLAHFSPLAALAGAAGTIVHTLWGTIYANLCAKKDARDAKTVKQTTAYTSSNQLATSKN</sequence>
<dbReference type="InterPro" id="IPR038770">
    <property type="entry name" value="Na+/solute_symporter_sf"/>
</dbReference>
<dbReference type="InterPro" id="IPR004710">
    <property type="entry name" value="Bilac:Na_transpt"/>
</dbReference>
<dbReference type="GO" id="GO:0016020">
    <property type="term" value="C:membrane"/>
    <property type="evidence" value="ECO:0007669"/>
    <property type="project" value="UniProtKB-SubCell"/>
</dbReference>
<comment type="subcellular location">
    <subcellularLocation>
        <location evidence="1">Membrane</location>
        <topology evidence="1">Multi-pass membrane protein</topology>
    </subcellularLocation>
</comment>
<evidence type="ECO:0000313" key="7">
    <source>
        <dbReference type="Proteomes" id="UP000215144"/>
    </source>
</evidence>
<keyword evidence="2 5" id="KW-0812">Transmembrane</keyword>
<feature type="transmembrane region" description="Helical" evidence="5">
    <location>
        <begin position="223"/>
        <end position="247"/>
    </location>
</feature>
<evidence type="ECO:0000256" key="4">
    <source>
        <dbReference type="ARBA" id="ARBA00023136"/>
    </source>
</evidence>
<dbReference type="Pfam" id="PF01758">
    <property type="entry name" value="SBF"/>
    <property type="match status" value="1"/>
</dbReference>
<evidence type="ECO:0000256" key="3">
    <source>
        <dbReference type="ARBA" id="ARBA00022989"/>
    </source>
</evidence>
<gene>
    <name evidence="6" type="ORF">SAMEA4504048_00685</name>
</gene>
<evidence type="ECO:0000256" key="5">
    <source>
        <dbReference type="SAM" id="Phobius"/>
    </source>
</evidence>
<dbReference type="PANTHER" id="PTHR10361:SF28">
    <property type="entry name" value="P3 PROTEIN-RELATED"/>
    <property type="match status" value="1"/>
</dbReference>
<keyword evidence="3 5" id="KW-1133">Transmembrane helix</keyword>
<feature type="transmembrane region" description="Helical" evidence="5">
    <location>
        <begin position="191"/>
        <end position="211"/>
    </location>
</feature>
<dbReference type="PANTHER" id="PTHR10361">
    <property type="entry name" value="SODIUM-BILE ACID COTRANSPORTER"/>
    <property type="match status" value="1"/>
</dbReference>
<name>A0A239WSF2_STRAI</name>
<feature type="transmembrane region" description="Helical" evidence="5">
    <location>
        <begin position="98"/>
        <end position="120"/>
    </location>
</feature>
<dbReference type="EMBL" id="LT906454">
    <property type="protein sequence ID" value="SNV37421.1"/>
    <property type="molecule type" value="Genomic_DNA"/>
</dbReference>
<evidence type="ECO:0000256" key="1">
    <source>
        <dbReference type="ARBA" id="ARBA00004141"/>
    </source>
</evidence>
<feature type="transmembrane region" description="Helical" evidence="5">
    <location>
        <begin position="127"/>
        <end position="150"/>
    </location>
</feature>
<protein>
    <submittedName>
        <fullName evidence="6">Putative sodium-dependent transporter</fullName>
    </submittedName>
</protein>
<organism evidence="6 7">
    <name type="scientific">Streptococcus acidominimus</name>
    <dbReference type="NCBI Taxonomy" id="1326"/>
    <lineage>
        <taxon>Bacteria</taxon>
        <taxon>Bacillati</taxon>
        <taxon>Bacillota</taxon>
        <taxon>Bacilli</taxon>
        <taxon>Lactobacillales</taxon>
        <taxon>Streptococcaceae</taxon>
        <taxon>Streptococcus</taxon>
    </lineage>
</organism>
<accession>A0A239WSF2</accession>
<dbReference type="KEGG" id="saco:SAME_00685"/>